<dbReference type="PROSITE" id="PS51257">
    <property type="entry name" value="PROKAR_LIPOPROTEIN"/>
    <property type="match status" value="1"/>
</dbReference>
<dbReference type="Pfam" id="PF01297">
    <property type="entry name" value="ZnuA"/>
    <property type="match status" value="1"/>
</dbReference>
<dbReference type="CDD" id="cd01017">
    <property type="entry name" value="AdcA"/>
    <property type="match status" value="1"/>
</dbReference>
<dbReference type="PANTHER" id="PTHR42953">
    <property type="entry name" value="HIGH-AFFINITY ZINC UPTAKE SYSTEM PROTEIN ZNUA-RELATED"/>
    <property type="match status" value="1"/>
</dbReference>
<evidence type="ECO:0000256" key="2">
    <source>
        <dbReference type="ARBA" id="ARBA00022448"/>
    </source>
</evidence>
<feature type="chain" id="PRO_5039382964" evidence="6">
    <location>
        <begin position="21"/>
        <end position="329"/>
    </location>
</feature>
<dbReference type="InterPro" id="IPR006128">
    <property type="entry name" value="Lipoprotein_PsaA-like"/>
</dbReference>
<accession>A0A1D2LNC8</accession>
<organism evidence="7 8">
    <name type="scientific">Brochothrix thermosphacta</name>
    <name type="common">Microbacterium thermosphactum</name>
    <dbReference type="NCBI Taxonomy" id="2756"/>
    <lineage>
        <taxon>Bacteria</taxon>
        <taxon>Bacillati</taxon>
        <taxon>Bacillota</taxon>
        <taxon>Bacilli</taxon>
        <taxon>Bacillales</taxon>
        <taxon>Listeriaceae</taxon>
        <taxon>Brochothrix</taxon>
    </lineage>
</organism>
<evidence type="ECO:0000256" key="6">
    <source>
        <dbReference type="SAM" id="SignalP"/>
    </source>
</evidence>
<evidence type="ECO:0000256" key="4">
    <source>
        <dbReference type="RuleBase" id="RU003512"/>
    </source>
</evidence>
<keyword evidence="2 4" id="KW-0813">Transport</keyword>
<keyword evidence="8" id="KW-1185">Reference proteome</keyword>
<dbReference type="EMBL" id="CP023483">
    <property type="protein sequence ID" value="ATF25898.1"/>
    <property type="molecule type" value="Genomic_DNA"/>
</dbReference>
<evidence type="ECO:0000256" key="5">
    <source>
        <dbReference type="SAM" id="MobiDB-lite"/>
    </source>
</evidence>
<dbReference type="PRINTS" id="PR00690">
    <property type="entry name" value="ADHESNFAMILY"/>
</dbReference>
<protein>
    <submittedName>
        <fullName evidence="7">Zinc ABC transporter substrate-binding protein</fullName>
    </submittedName>
</protein>
<feature type="signal peptide" evidence="6">
    <location>
        <begin position="1"/>
        <end position="20"/>
    </location>
</feature>
<dbReference type="GO" id="GO:0007155">
    <property type="term" value="P:cell adhesion"/>
    <property type="evidence" value="ECO:0007669"/>
    <property type="project" value="InterPro"/>
</dbReference>
<proteinExistence type="inferred from homology"/>
<feature type="region of interest" description="Disordered" evidence="5">
    <location>
        <begin position="128"/>
        <end position="157"/>
    </location>
</feature>
<dbReference type="RefSeq" id="WP_029091468.1">
    <property type="nucleotide sequence ID" value="NZ_CP016841.1"/>
</dbReference>
<dbReference type="OrthoDB" id="9810636at2"/>
<dbReference type="Gene3D" id="3.40.50.1980">
    <property type="entry name" value="Nitrogenase molybdenum iron protein domain"/>
    <property type="match status" value="2"/>
</dbReference>
<dbReference type="PRINTS" id="PR00691">
    <property type="entry name" value="ADHESINB"/>
</dbReference>
<sequence>MKKKLYLLVAVIAALTLVVAGCGNGSSKDSAADKKLKVVTTFYPMYEFSKQVVGNKGDVSVLIGAGVEPHDYEPSAKDVAKITEADVFVYNSQYFETWVPKVLENIDTSRTTVIDASKGIKLKDFTAAEEAAHEHDHEHGEDEHDHDHDNEAATDADKNPHVWLDPVLAQKQVENIQAGLVKKDKANKTTYDENAKTYVKKLDELDARYQAAFENAKEKTFVTSHAAFGYLANRYHLNQLPIAGLSPEAEPSPKEMAKIKEFITKNDIKVIYFEALASPKLAETLATETGAKTVELSPLEGLTEAQQKQGLDYIKTMDNNLKALQESIK</sequence>
<dbReference type="InterPro" id="IPR006129">
    <property type="entry name" value="AdhesinB"/>
</dbReference>
<keyword evidence="3 6" id="KW-0732">Signal</keyword>
<dbReference type="AlphaFoldDB" id="A0A1D2LNC8"/>
<reference evidence="7 8" key="1">
    <citation type="submission" date="2017-09" db="EMBL/GenBank/DDBJ databases">
        <title>Complete Genome Sequences of Two Strains of the Meat Spoilage Bacterium Brochothrix thermosphacta Isolated from Ground Chicken.</title>
        <authorList>
            <person name="Paoli G.C."/>
            <person name="Wijey C."/>
            <person name="Chen C.-Y."/>
            <person name="Nguyen L."/>
            <person name="Yan X."/>
            <person name="Irwin P.L."/>
        </authorList>
    </citation>
    <scope>NUCLEOTIDE SEQUENCE [LARGE SCALE GENOMIC DNA]</scope>
    <source>
        <strain evidence="7 8">BI</strain>
    </source>
</reference>
<dbReference type="KEGG" id="bths:CNY62_05500"/>
<dbReference type="GO" id="GO:0046872">
    <property type="term" value="F:metal ion binding"/>
    <property type="evidence" value="ECO:0007669"/>
    <property type="project" value="InterPro"/>
</dbReference>
<dbReference type="GO" id="GO:0030001">
    <property type="term" value="P:metal ion transport"/>
    <property type="evidence" value="ECO:0007669"/>
    <property type="project" value="InterPro"/>
</dbReference>
<dbReference type="InterPro" id="IPR050492">
    <property type="entry name" value="Bact_metal-bind_prot9"/>
</dbReference>
<name>A0A1D2LNC8_BROTH</name>
<evidence type="ECO:0000313" key="8">
    <source>
        <dbReference type="Proteomes" id="UP000243591"/>
    </source>
</evidence>
<dbReference type="PANTHER" id="PTHR42953:SF3">
    <property type="entry name" value="HIGH-AFFINITY ZINC UPTAKE SYSTEM PROTEIN ZNUA"/>
    <property type="match status" value="1"/>
</dbReference>
<comment type="similarity">
    <text evidence="1 4">Belongs to the bacterial solute-binding protein 9 family.</text>
</comment>
<dbReference type="SUPFAM" id="SSF53807">
    <property type="entry name" value="Helical backbone' metal receptor"/>
    <property type="match status" value="1"/>
</dbReference>
<dbReference type="InterPro" id="IPR006127">
    <property type="entry name" value="ZnuA-like"/>
</dbReference>
<evidence type="ECO:0000256" key="1">
    <source>
        <dbReference type="ARBA" id="ARBA00011028"/>
    </source>
</evidence>
<evidence type="ECO:0000256" key="3">
    <source>
        <dbReference type="ARBA" id="ARBA00022729"/>
    </source>
</evidence>
<evidence type="ECO:0000313" key="7">
    <source>
        <dbReference type="EMBL" id="ATF25898.1"/>
    </source>
</evidence>
<gene>
    <name evidence="7" type="ORF">CNY62_05500</name>
</gene>
<dbReference type="Proteomes" id="UP000243591">
    <property type="component" value="Chromosome"/>
</dbReference>
<dbReference type="STRING" id="2756.BFR44_06360"/>